<dbReference type="SUPFAM" id="SSF53098">
    <property type="entry name" value="Ribonuclease H-like"/>
    <property type="match status" value="2"/>
</dbReference>
<dbReference type="GO" id="GO:0003964">
    <property type="term" value="F:RNA-directed DNA polymerase activity"/>
    <property type="evidence" value="ECO:0007669"/>
    <property type="project" value="UniProtKB-KW"/>
</dbReference>
<dbReference type="GO" id="GO:0003676">
    <property type="term" value="F:nucleic acid binding"/>
    <property type="evidence" value="ECO:0007669"/>
    <property type="project" value="InterPro"/>
</dbReference>
<evidence type="ECO:0000256" key="3">
    <source>
        <dbReference type="ARBA" id="ARBA00022722"/>
    </source>
</evidence>
<feature type="domain" description="RNase H type-1" evidence="7">
    <location>
        <begin position="420"/>
        <end position="452"/>
    </location>
</feature>
<protein>
    <submittedName>
        <fullName evidence="9">Uncharacterized protein</fullName>
    </submittedName>
</protein>
<comment type="caution">
    <text evidence="9">The sequence shown here is derived from an EMBL/GenBank/DDBJ whole genome shotgun (WGS) entry which is preliminary data.</text>
</comment>
<dbReference type="InterPro" id="IPR036397">
    <property type="entry name" value="RNaseH_sf"/>
</dbReference>
<dbReference type="InterPro" id="IPR041373">
    <property type="entry name" value="RT_RNaseH"/>
</dbReference>
<accession>A0A438CNU9</accession>
<name>A0A438CNU9_VITVI</name>
<organism evidence="9 10">
    <name type="scientific">Vitis vinifera</name>
    <name type="common">Grape</name>
    <dbReference type="NCBI Taxonomy" id="29760"/>
    <lineage>
        <taxon>Eukaryota</taxon>
        <taxon>Viridiplantae</taxon>
        <taxon>Streptophyta</taxon>
        <taxon>Embryophyta</taxon>
        <taxon>Tracheophyta</taxon>
        <taxon>Spermatophyta</taxon>
        <taxon>Magnoliopsida</taxon>
        <taxon>eudicotyledons</taxon>
        <taxon>Gunneridae</taxon>
        <taxon>Pentapetalae</taxon>
        <taxon>rosids</taxon>
        <taxon>Vitales</taxon>
        <taxon>Vitaceae</taxon>
        <taxon>Viteae</taxon>
        <taxon>Vitis</taxon>
    </lineage>
</organism>
<dbReference type="InterPro" id="IPR043502">
    <property type="entry name" value="DNA/RNA_pol_sf"/>
</dbReference>
<evidence type="ECO:0000256" key="2">
    <source>
        <dbReference type="ARBA" id="ARBA00022695"/>
    </source>
</evidence>
<keyword evidence="1" id="KW-0808">Transferase</keyword>
<gene>
    <name evidence="9" type="ORF">CK203_079477</name>
</gene>
<keyword evidence="3" id="KW-0540">Nuclease</keyword>
<dbReference type="Gene3D" id="3.30.420.10">
    <property type="entry name" value="Ribonuclease H-like superfamily/Ribonuclease H"/>
    <property type="match status" value="2"/>
</dbReference>
<keyword evidence="5" id="KW-0378">Hydrolase</keyword>
<evidence type="ECO:0000259" key="8">
    <source>
        <dbReference type="Pfam" id="PF17917"/>
    </source>
</evidence>
<dbReference type="EMBL" id="QGNW01002161">
    <property type="protein sequence ID" value="RVW24892.1"/>
    <property type="molecule type" value="Genomic_DNA"/>
</dbReference>
<dbReference type="InterPro" id="IPR043128">
    <property type="entry name" value="Rev_trsase/Diguanyl_cyclase"/>
</dbReference>
<evidence type="ECO:0000256" key="6">
    <source>
        <dbReference type="ARBA" id="ARBA00022918"/>
    </source>
</evidence>
<dbReference type="InterPro" id="IPR002156">
    <property type="entry name" value="RNaseH_domain"/>
</dbReference>
<dbReference type="Gene3D" id="3.30.70.270">
    <property type="match status" value="1"/>
</dbReference>
<dbReference type="GO" id="GO:0004523">
    <property type="term" value="F:RNA-DNA hybrid ribonuclease activity"/>
    <property type="evidence" value="ECO:0007669"/>
    <property type="project" value="InterPro"/>
</dbReference>
<dbReference type="Pfam" id="PF13456">
    <property type="entry name" value="RVT_3"/>
    <property type="match status" value="1"/>
</dbReference>
<evidence type="ECO:0000313" key="10">
    <source>
        <dbReference type="Proteomes" id="UP000288805"/>
    </source>
</evidence>
<proteinExistence type="predicted"/>
<evidence type="ECO:0000256" key="1">
    <source>
        <dbReference type="ARBA" id="ARBA00022679"/>
    </source>
</evidence>
<evidence type="ECO:0000256" key="5">
    <source>
        <dbReference type="ARBA" id="ARBA00022801"/>
    </source>
</evidence>
<evidence type="ECO:0000256" key="4">
    <source>
        <dbReference type="ARBA" id="ARBA00022759"/>
    </source>
</evidence>
<keyword evidence="4" id="KW-0255">Endonuclease</keyword>
<feature type="domain" description="Reverse transcriptase RNase H-like" evidence="8">
    <location>
        <begin position="306"/>
        <end position="393"/>
    </location>
</feature>
<sequence length="720" mass="83160">MTIHTERFWVSLGSIDQELYHLPSIKRHDELSRLFCEVLEAQMHSEKITSRLSVIRRLSFSVLFISCKETDEYGTFVEITDMIYESIPRDEYSDEILMMVKDIQLVPTPGLITVVAHDDDVFEGVVSPVVVESDHVDLPLSFDVLSGFVSRSDDIFDIDDEIVQHDSDEDCSSAYDSSPSDQEVSPTIRDAEIIDFDLNKASPKDDFPLPHIDMLVDSTIGHLMLSFMDGFSEYNQILMASEGMEKTFFITEWGYMVSKRGIEADPDKIRAILDMSASRTEREIIGFLGRLQYINRFIARLTDTFSYIALECMLAQLDDLGKERAIYYLSKRMIDYETRYVMIKCFCLALVWATRRLRHYMTEYSVHLISLLDPLIYLFDRPALIGQLMRWAIDDDFPYEDIATVTSLSGWRMYLMVHPATNNIVEYEACILGLETALKLEIRQLEVFGDSNLSRSVPAYCCLIDEAELDDGLPCYHDIYQFLRLAYILRSRLYRSSDEKVHVGVCGPHMGEHMLARKIMRTGYFLLTMETDCYRHYWEDFAKSSNSHEFILVTIDYFTKWVEAALYAILTSSRVASFIKSDIICRYGVPHELISNRGVHFRSHTYSLVYGMEVVLLVEIKMGSLRLALEHQISERKMTHAFKKRVKPRPLQRGDLVLKVISGLIRDPRGKFRPNWSGPYFIRGVDPKGHYMVNGSRWKSILGANQCRSAEEVLCLRPWS</sequence>
<reference evidence="9 10" key="1">
    <citation type="journal article" date="2018" name="PLoS Genet.">
        <title>Population sequencing reveals clonal diversity and ancestral inbreeding in the grapevine cultivar Chardonnay.</title>
        <authorList>
            <person name="Roach M.J."/>
            <person name="Johnson D.L."/>
            <person name="Bohlmann J."/>
            <person name="van Vuuren H.J."/>
            <person name="Jones S.J."/>
            <person name="Pretorius I.S."/>
            <person name="Schmidt S.A."/>
            <person name="Borneman A.R."/>
        </authorList>
    </citation>
    <scope>NUCLEOTIDE SEQUENCE [LARGE SCALE GENOMIC DNA]</scope>
    <source>
        <strain evidence="10">cv. Chardonnay</strain>
        <tissue evidence="9">Leaf</tissue>
    </source>
</reference>
<dbReference type="InterPro" id="IPR012337">
    <property type="entry name" value="RNaseH-like_sf"/>
</dbReference>
<dbReference type="PANTHER" id="PTHR48475">
    <property type="entry name" value="RIBONUCLEASE H"/>
    <property type="match status" value="1"/>
</dbReference>
<dbReference type="AlphaFoldDB" id="A0A438CNU9"/>
<dbReference type="Pfam" id="PF17917">
    <property type="entry name" value="RT_RNaseH"/>
    <property type="match status" value="1"/>
</dbReference>
<keyword evidence="2" id="KW-0548">Nucleotidyltransferase</keyword>
<evidence type="ECO:0000313" key="9">
    <source>
        <dbReference type="EMBL" id="RVW24892.1"/>
    </source>
</evidence>
<evidence type="ECO:0000259" key="7">
    <source>
        <dbReference type="Pfam" id="PF13456"/>
    </source>
</evidence>
<dbReference type="PANTHER" id="PTHR48475:SF1">
    <property type="entry name" value="RNASE H TYPE-1 DOMAIN-CONTAINING PROTEIN"/>
    <property type="match status" value="1"/>
</dbReference>
<keyword evidence="6" id="KW-0695">RNA-directed DNA polymerase</keyword>
<dbReference type="Proteomes" id="UP000288805">
    <property type="component" value="Unassembled WGS sequence"/>
</dbReference>
<dbReference type="SUPFAM" id="SSF56672">
    <property type="entry name" value="DNA/RNA polymerases"/>
    <property type="match status" value="1"/>
</dbReference>